<gene>
    <name evidence="1" type="ORF">LTR77_010728</name>
</gene>
<protein>
    <submittedName>
        <fullName evidence="1">Uncharacterized protein</fullName>
    </submittedName>
</protein>
<keyword evidence="2" id="KW-1185">Reference proteome</keyword>
<dbReference type="AlphaFoldDB" id="A0AAV9NUS7"/>
<evidence type="ECO:0000313" key="2">
    <source>
        <dbReference type="Proteomes" id="UP001337655"/>
    </source>
</evidence>
<sequence length="172" mass="18284">MTLLFAPIARNFKSFQQNFTPTSIMHRSMAVTLLALAATPFAPVAADPAFQISLQSAPGCAGGQITSYTFQTSDAPQVCGAIPLPPKRDIAKRANANRKCLSVGSAQSWAHLPASADNFYTLYVHTYTSDDCSGDFAAAYSTDAAGCVEFEGDGDVKSVEAFISQCGSPWRE</sequence>
<proteinExistence type="predicted"/>
<evidence type="ECO:0000313" key="1">
    <source>
        <dbReference type="EMBL" id="KAK5163355.1"/>
    </source>
</evidence>
<name>A0AAV9NUS7_9PEZI</name>
<comment type="caution">
    <text evidence="1">The sequence shown here is derived from an EMBL/GenBank/DDBJ whole genome shotgun (WGS) entry which is preliminary data.</text>
</comment>
<dbReference type="EMBL" id="JAVRRT010000026">
    <property type="protein sequence ID" value="KAK5163355.1"/>
    <property type="molecule type" value="Genomic_DNA"/>
</dbReference>
<reference evidence="1 2" key="1">
    <citation type="submission" date="2023-08" db="EMBL/GenBank/DDBJ databases">
        <title>Black Yeasts Isolated from many extreme environments.</title>
        <authorList>
            <person name="Coleine C."/>
            <person name="Stajich J.E."/>
            <person name="Selbmann L."/>
        </authorList>
    </citation>
    <scope>NUCLEOTIDE SEQUENCE [LARGE SCALE GENOMIC DNA]</scope>
    <source>
        <strain evidence="1 2">CCFEE 5935</strain>
    </source>
</reference>
<dbReference type="RefSeq" id="XP_064653849.1">
    <property type="nucleotide sequence ID" value="XM_064807945.1"/>
</dbReference>
<accession>A0AAV9NUS7</accession>
<dbReference type="Proteomes" id="UP001337655">
    <property type="component" value="Unassembled WGS sequence"/>
</dbReference>
<organism evidence="1 2">
    <name type="scientific">Saxophila tyrrhenica</name>
    <dbReference type="NCBI Taxonomy" id="1690608"/>
    <lineage>
        <taxon>Eukaryota</taxon>
        <taxon>Fungi</taxon>
        <taxon>Dikarya</taxon>
        <taxon>Ascomycota</taxon>
        <taxon>Pezizomycotina</taxon>
        <taxon>Dothideomycetes</taxon>
        <taxon>Dothideomycetidae</taxon>
        <taxon>Mycosphaerellales</taxon>
        <taxon>Extremaceae</taxon>
        <taxon>Saxophila</taxon>
    </lineage>
</organism>
<dbReference type="GeneID" id="89932053"/>